<dbReference type="Proteomes" id="UP000581206">
    <property type="component" value="Unassembled WGS sequence"/>
</dbReference>
<dbReference type="InterPro" id="IPR017853">
    <property type="entry name" value="GH"/>
</dbReference>
<feature type="domain" description="F5/8 type C" evidence="2">
    <location>
        <begin position="898"/>
        <end position="1043"/>
    </location>
</feature>
<dbReference type="AlphaFoldDB" id="A0A7X6QXT0"/>
<gene>
    <name evidence="3" type="ORF">HGA03_01060</name>
</gene>
<keyword evidence="4" id="KW-1185">Reference proteome</keyword>
<protein>
    <submittedName>
        <fullName evidence="3">Discoidin domain-containing protein</fullName>
    </submittedName>
</protein>
<evidence type="ECO:0000259" key="2">
    <source>
        <dbReference type="PROSITE" id="PS50022"/>
    </source>
</evidence>
<organism evidence="3 4">
    <name type="scientific">Cellulomonas denverensis</name>
    <dbReference type="NCBI Taxonomy" id="264297"/>
    <lineage>
        <taxon>Bacteria</taxon>
        <taxon>Bacillati</taxon>
        <taxon>Actinomycetota</taxon>
        <taxon>Actinomycetes</taxon>
        <taxon>Micrococcales</taxon>
        <taxon>Cellulomonadaceae</taxon>
        <taxon>Cellulomonas</taxon>
    </lineage>
</organism>
<dbReference type="InterPro" id="IPR000421">
    <property type="entry name" value="FA58C"/>
</dbReference>
<dbReference type="SUPFAM" id="SSF51445">
    <property type="entry name" value="(Trans)glycosidases"/>
    <property type="match status" value="1"/>
</dbReference>
<keyword evidence="1" id="KW-1133">Transmembrane helix</keyword>
<dbReference type="RefSeq" id="WP_168628367.1">
    <property type="nucleotide sequence ID" value="NZ_BONL01000003.1"/>
</dbReference>
<evidence type="ECO:0000313" key="3">
    <source>
        <dbReference type="EMBL" id="NKY21251.1"/>
    </source>
</evidence>
<comment type="caution">
    <text evidence="3">The sequence shown here is derived from an EMBL/GenBank/DDBJ whole genome shotgun (WGS) entry which is preliminary data.</text>
</comment>
<sequence length="1078" mass="110574">MADDPAVHPVRPTRRPTRWGAVAGSVALVAVLLVGTGVVAWRGLGGPGEGAAAAEPESAGEFGAAVCGVADPDRYAALAADAPVAQVDTVVAELDDQVPSALAAAGAYLAALSEGVVSRWTEDGDPLDPARVGDAGSFALNADGTVLAATGPGTVGGWPLDAAEPATEWDLSGLDRGEVAAVIGWSAGTDAWAAVAFTGSPELALLRPDGEVDPDGPRIEVGWYPRFFPLDDGGLVVMSDADEQSSSITLTRYAADGTPGLAITGPLTTGSTNGRAAALDHPTGVVTAPDGGLLLAGPTWRLLEVGPDGVWRRIALSGQGQGSAFTFADLTPMVRDGSGTLFVSPTEDGLSLNRVTTDQLDLLLDAPVTWDLNHAATMDTLGFGLGLSSTATDDYVPAGQDPVVTFDVDPAWGRLSGDYLLRYRVTGDPTQPVTPTEGTLDLPPGGGSVPLDLPAAAPGPYEVHAELVEAGTGTVRTATCLRYTIGAPGATLDPAGLADGADWGGAGPLRGVQLAAELGIGSHRVQLDVGALVPDPAAPASATGLDLGALPGAEEDDPTAGLSAAAALAARTGVQLYVQVGQGGEAEHAAVAAGTWGDWVRVIVQELRRAAPELHLWAPWNEPNNTGFGDGGDYVQQVLTPFAAGVRAADPDGRVIGGNALNVVVDWYRQLIEAGGCAQLDVIGIHPYTGFNRSWQEEGADGPIGQVTELRAALDAEPACARTEIWDTESGWWSDGPANHWQQAQDVARTRLLMTTLGVTEWTYFFSEGGWGEGGFSWSLIQVGSFVKPGALAMATVDTVLAGRGSPTVVDTGDGAVTALAFPAATGAAPTARQPGPDPRRDQPALAVWTADASTTLTLTADHPTTVTVTDLYGGTRTLTTDQSGVSFPVTGAPQYLTADAALSVTAERPLLPGTNLLAGGTVTASSGGDPAVLVTAAGAEADPWQAGARTADGPDVEPWVRVDLDRPTELSRVTVTSAGIRCCTAGVRSYTVEVLGTDEQWREVGAVTGAFGDRTTAVDFEPVTATAIRIRVPATTSRGVRIPDLNYSGQYGGLLPAWEPVAAEPTWPLSLQRLSAS</sequence>
<dbReference type="SUPFAM" id="SSF49785">
    <property type="entry name" value="Galactose-binding domain-like"/>
    <property type="match status" value="1"/>
</dbReference>
<dbReference type="Pfam" id="PF22633">
    <property type="entry name" value="F5_F8_type_C_2"/>
    <property type="match status" value="1"/>
</dbReference>
<proteinExistence type="predicted"/>
<dbReference type="InterPro" id="IPR008979">
    <property type="entry name" value="Galactose-bd-like_sf"/>
</dbReference>
<reference evidence="3 4" key="1">
    <citation type="submission" date="2020-04" db="EMBL/GenBank/DDBJ databases">
        <title>MicrobeNet Type strains.</title>
        <authorList>
            <person name="Nicholson A.C."/>
        </authorList>
    </citation>
    <scope>NUCLEOTIDE SEQUENCE [LARGE SCALE GENOMIC DNA]</scope>
    <source>
        <strain evidence="3 4">ATCC BAA-788</strain>
    </source>
</reference>
<evidence type="ECO:0000256" key="1">
    <source>
        <dbReference type="SAM" id="Phobius"/>
    </source>
</evidence>
<keyword evidence="1" id="KW-0812">Transmembrane</keyword>
<name>A0A7X6QXT0_9CELL</name>
<keyword evidence="1" id="KW-0472">Membrane</keyword>
<dbReference type="PROSITE" id="PS50022">
    <property type="entry name" value="FA58C_3"/>
    <property type="match status" value="1"/>
</dbReference>
<accession>A0A7X6QXT0</accession>
<dbReference type="Gene3D" id="3.20.20.80">
    <property type="entry name" value="Glycosidases"/>
    <property type="match status" value="1"/>
</dbReference>
<dbReference type="EMBL" id="JAAXOX010000001">
    <property type="protein sequence ID" value="NKY21251.1"/>
    <property type="molecule type" value="Genomic_DNA"/>
</dbReference>
<evidence type="ECO:0000313" key="4">
    <source>
        <dbReference type="Proteomes" id="UP000581206"/>
    </source>
</evidence>
<dbReference type="Gene3D" id="2.60.120.260">
    <property type="entry name" value="Galactose-binding domain-like"/>
    <property type="match status" value="1"/>
</dbReference>
<feature type="transmembrane region" description="Helical" evidence="1">
    <location>
        <begin position="21"/>
        <end position="41"/>
    </location>
</feature>